<keyword evidence="3" id="KW-1185">Reference proteome</keyword>
<accession>T1H4H4</accession>
<evidence type="ECO:0000313" key="2">
    <source>
        <dbReference type="EnsemblMetazoa" id="MESCA011183-PA"/>
    </source>
</evidence>
<evidence type="ECO:0000256" key="1">
    <source>
        <dbReference type="SAM" id="SignalP"/>
    </source>
</evidence>
<organism evidence="2 3">
    <name type="scientific">Megaselia scalaris</name>
    <name type="common">Humpbacked fly</name>
    <name type="synonym">Phora scalaris</name>
    <dbReference type="NCBI Taxonomy" id="36166"/>
    <lineage>
        <taxon>Eukaryota</taxon>
        <taxon>Metazoa</taxon>
        <taxon>Ecdysozoa</taxon>
        <taxon>Arthropoda</taxon>
        <taxon>Hexapoda</taxon>
        <taxon>Insecta</taxon>
        <taxon>Pterygota</taxon>
        <taxon>Neoptera</taxon>
        <taxon>Endopterygota</taxon>
        <taxon>Diptera</taxon>
        <taxon>Brachycera</taxon>
        <taxon>Muscomorpha</taxon>
        <taxon>Platypezoidea</taxon>
        <taxon>Phoridae</taxon>
        <taxon>Megaseliini</taxon>
        <taxon>Megaselia</taxon>
    </lineage>
</organism>
<evidence type="ECO:0008006" key="4">
    <source>
        <dbReference type="Google" id="ProtNLM"/>
    </source>
</evidence>
<dbReference type="EMBL" id="CAQQ02381372">
    <property type="status" value="NOT_ANNOTATED_CDS"/>
    <property type="molecule type" value="Genomic_DNA"/>
</dbReference>
<dbReference type="AlphaFoldDB" id="T1H4H4"/>
<feature type="signal peptide" evidence="1">
    <location>
        <begin position="1"/>
        <end position="17"/>
    </location>
</feature>
<evidence type="ECO:0000313" key="3">
    <source>
        <dbReference type="Proteomes" id="UP000015102"/>
    </source>
</evidence>
<dbReference type="EnsemblMetazoa" id="MESCA011183-RA">
    <property type="protein sequence ID" value="MESCA011183-PA"/>
    <property type="gene ID" value="MESCA011183"/>
</dbReference>
<dbReference type="HOGENOM" id="CLU_2657291_0_0_1"/>
<keyword evidence="1" id="KW-0732">Signal</keyword>
<sequence length="76" mass="8728">MCFFLLPLTLTLTEISAFSMTRNSIRKEKPLLEIHRVEHSKQLSFGSTPKTRVSEDGVMKNLIERSQPRKPINQTA</sequence>
<reference evidence="2" key="2">
    <citation type="submission" date="2015-06" db="UniProtKB">
        <authorList>
            <consortium name="EnsemblMetazoa"/>
        </authorList>
    </citation>
    <scope>IDENTIFICATION</scope>
</reference>
<dbReference type="EMBL" id="CAQQ02381373">
    <property type="status" value="NOT_ANNOTATED_CDS"/>
    <property type="molecule type" value="Genomic_DNA"/>
</dbReference>
<protein>
    <recommendedName>
        <fullName evidence="4">Secreted protein</fullName>
    </recommendedName>
</protein>
<proteinExistence type="predicted"/>
<dbReference type="Proteomes" id="UP000015102">
    <property type="component" value="Unassembled WGS sequence"/>
</dbReference>
<reference evidence="3" key="1">
    <citation type="submission" date="2013-02" db="EMBL/GenBank/DDBJ databases">
        <authorList>
            <person name="Hughes D."/>
        </authorList>
    </citation>
    <scope>NUCLEOTIDE SEQUENCE</scope>
    <source>
        <strain>Durham</strain>
        <strain evidence="3">NC isolate 2 -- Noor lab</strain>
    </source>
</reference>
<name>T1H4H4_MEGSC</name>
<feature type="chain" id="PRO_5004577358" description="Secreted protein" evidence="1">
    <location>
        <begin position="18"/>
        <end position="76"/>
    </location>
</feature>